<dbReference type="EMBL" id="JABJNZ010000027">
    <property type="protein sequence ID" value="MBT4870320.1"/>
    <property type="molecule type" value="Genomic_DNA"/>
</dbReference>
<dbReference type="Pfam" id="PF19026">
    <property type="entry name" value="UBA_HYPK"/>
    <property type="match status" value="1"/>
</dbReference>
<dbReference type="GO" id="GO:0003723">
    <property type="term" value="F:RNA binding"/>
    <property type="evidence" value="ECO:0007669"/>
    <property type="project" value="UniProtKB-UniRule"/>
</dbReference>
<gene>
    <name evidence="4" type="primary">nac</name>
    <name evidence="7" type="ORF">HON47_02005</name>
</gene>
<evidence type="ECO:0000256" key="4">
    <source>
        <dbReference type="HAMAP-Rule" id="MF_00814"/>
    </source>
</evidence>
<dbReference type="Pfam" id="PF01849">
    <property type="entry name" value="NAC"/>
    <property type="match status" value="1"/>
</dbReference>
<evidence type="ECO:0000256" key="1">
    <source>
        <dbReference type="ARBA" id="ARBA00022448"/>
    </source>
</evidence>
<dbReference type="SUPFAM" id="SSF46934">
    <property type="entry name" value="UBA-like"/>
    <property type="match status" value="1"/>
</dbReference>
<dbReference type="NCBIfam" id="TIGR00264">
    <property type="entry name" value="archaeal-type nascent polypeptide-associated complex protein"/>
    <property type="match status" value="1"/>
</dbReference>
<evidence type="ECO:0000313" key="7">
    <source>
        <dbReference type="EMBL" id="MBT4870320.1"/>
    </source>
</evidence>
<accession>A0A8T5GES4</accession>
<proteinExistence type="inferred from homology"/>
<dbReference type="Gene3D" id="1.10.8.10">
    <property type="entry name" value="DNA helicase RuvA subunit, C-terminal domain"/>
    <property type="match status" value="1"/>
</dbReference>
<keyword evidence="3 4" id="KW-0653">Protein transport</keyword>
<dbReference type="Gene3D" id="2.20.70.30">
    <property type="entry name" value="Nascent polypeptide-associated complex domain"/>
    <property type="match status" value="1"/>
</dbReference>
<comment type="caution">
    <text evidence="7">The sequence shown here is derived from an EMBL/GenBank/DDBJ whole genome shotgun (WGS) entry which is preliminary data.</text>
</comment>
<organism evidence="7 8">
    <name type="scientific">Candidatus Iainarchaeum sp</name>
    <dbReference type="NCBI Taxonomy" id="3101447"/>
    <lineage>
        <taxon>Archaea</taxon>
        <taxon>Candidatus Iainarchaeota</taxon>
        <taxon>Candidatus Iainarchaeia</taxon>
        <taxon>Candidatus Iainarchaeales</taxon>
        <taxon>Candidatus Iainarchaeaceae</taxon>
        <taxon>Candidatus Iainarchaeum</taxon>
    </lineage>
</organism>
<keyword evidence="1 4" id="KW-0813">Transport</keyword>
<dbReference type="InterPro" id="IPR044034">
    <property type="entry name" value="NAC-like_UBA"/>
</dbReference>
<comment type="similarity">
    <text evidence="4">Belongs to the NAC-alpha family.</text>
</comment>
<dbReference type="InterPro" id="IPR005231">
    <property type="entry name" value="NAC_arc"/>
</dbReference>
<dbReference type="InterPro" id="IPR009060">
    <property type="entry name" value="UBA-like_sf"/>
</dbReference>
<feature type="domain" description="NAC-A/B" evidence="6">
    <location>
        <begin position="5"/>
        <end position="73"/>
    </location>
</feature>
<evidence type="ECO:0000256" key="3">
    <source>
        <dbReference type="ARBA" id="ARBA00022927"/>
    </source>
</evidence>
<dbReference type="GO" id="GO:0015031">
    <property type="term" value="P:protein transport"/>
    <property type="evidence" value="ECO:0007669"/>
    <property type="project" value="UniProtKB-UniRule"/>
</dbReference>
<protein>
    <recommendedName>
        <fullName evidence="4 5">Nascent polypeptide-associated complex protein</fullName>
    </recommendedName>
</protein>
<dbReference type="SMART" id="SM01407">
    <property type="entry name" value="NAC"/>
    <property type="match status" value="1"/>
</dbReference>
<evidence type="ECO:0000259" key="6">
    <source>
        <dbReference type="PROSITE" id="PS51151"/>
    </source>
</evidence>
<dbReference type="InterPro" id="IPR002715">
    <property type="entry name" value="Nas_poly-pep-assoc_cplx_dom"/>
</dbReference>
<dbReference type="HAMAP" id="MF_00814">
    <property type="entry name" value="NAC_arch"/>
    <property type="match status" value="1"/>
</dbReference>
<name>A0A8T5GES4_9ARCH</name>
<sequence>MFPGGMNPKNMGRMMKQMGIKNDELDAERVEITLSGGKKVIFENPQVQLMVVQGQKTYTIMGDTVEETSIPEDDIKMVAESAEVSEEEAKKALEENDGDMAQAIMKLKGEEE</sequence>
<dbReference type="AlphaFoldDB" id="A0A8T5GES4"/>
<evidence type="ECO:0000313" key="8">
    <source>
        <dbReference type="Proteomes" id="UP000722459"/>
    </source>
</evidence>
<comment type="function">
    <text evidence="4">Contacts the emerging nascent chain on the ribosome.</text>
</comment>
<dbReference type="PROSITE" id="PS51151">
    <property type="entry name" value="NAC_AB"/>
    <property type="match status" value="1"/>
</dbReference>
<reference evidence="7" key="1">
    <citation type="journal article" date="2021" name="ISME J.">
        <title>Mercury methylation by metabolically versatile and cosmopolitan marine bacteria.</title>
        <authorList>
            <person name="Lin H."/>
            <person name="Ascher D.B."/>
            <person name="Myung Y."/>
            <person name="Lamborg C.H."/>
            <person name="Hallam S.J."/>
            <person name="Gionfriddo C.M."/>
            <person name="Holt K.E."/>
            <person name="Moreau J.W."/>
        </authorList>
    </citation>
    <scope>NUCLEOTIDE SEQUENCE</scope>
    <source>
        <strain evidence="7">SI075_bin30</strain>
    </source>
</reference>
<dbReference type="Proteomes" id="UP000722459">
    <property type="component" value="Unassembled WGS sequence"/>
</dbReference>
<keyword evidence="2 4" id="KW-0694">RNA-binding</keyword>
<evidence type="ECO:0000256" key="5">
    <source>
        <dbReference type="NCBIfam" id="TIGR00264"/>
    </source>
</evidence>
<evidence type="ECO:0000256" key="2">
    <source>
        <dbReference type="ARBA" id="ARBA00022884"/>
    </source>
</evidence>
<dbReference type="InterPro" id="IPR038187">
    <property type="entry name" value="NAC_A/B_dom_sf"/>
</dbReference>
<comment type="subunit">
    <text evidence="4">Homodimer. Interacts with the ribosome. Binds ribosomal RNA.</text>
</comment>